<feature type="chain" id="PRO_5038836794" description="PKD domain-containing protein" evidence="1">
    <location>
        <begin position="23"/>
        <end position="240"/>
    </location>
</feature>
<dbReference type="OrthoDB" id="5192284at2"/>
<dbReference type="PROSITE" id="PS50093">
    <property type="entry name" value="PKD"/>
    <property type="match status" value="1"/>
</dbReference>
<protein>
    <recommendedName>
        <fullName evidence="2">PKD domain-containing protein</fullName>
    </recommendedName>
</protein>
<dbReference type="InterPro" id="IPR000601">
    <property type="entry name" value="PKD_dom"/>
</dbReference>
<evidence type="ECO:0000259" key="2">
    <source>
        <dbReference type="PROSITE" id="PS50093"/>
    </source>
</evidence>
<gene>
    <name evidence="3" type="ORF">B1s21122_02375</name>
</gene>
<dbReference type="KEGG" id="abam:B1s21122_02375"/>
<evidence type="ECO:0000256" key="1">
    <source>
        <dbReference type="SAM" id="SignalP"/>
    </source>
</evidence>
<dbReference type="InterPro" id="IPR035986">
    <property type="entry name" value="PKD_dom_sf"/>
</dbReference>
<dbReference type="Gene3D" id="2.60.40.10">
    <property type="entry name" value="Immunoglobulins"/>
    <property type="match status" value="1"/>
</dbReference>
<name>A0A249JXD9_9ACTN</name>
<evidence type="ECO:0000313" key="3">
    <source>
        <dbReference type="EMBL" id="ASY09198.1"/>
    </source>
</evidence>
<dbReference type="AlphaFoldDB" id="A0A249JXD9"/>
<keyword evidence="1" id="KW-0732">Signal</keyword>
<evidence type="ECO:0000313" key="4">
    <source>
        <dbReference type="Proteomes" id="UP000217153"/>
    </source>
</evidence>
<accession>A0A249JXD9</accession>
<dbReference type="Proteomes" id="UP000217153">
    <property type="component" value="Chromosome"/>
</dbReference>
<keyword evidence="4" id="KW-1185">Reference proteome</keyword>
<reference evidence="4" key="1">
    <citation type="submission" date="2016-10" db="EMBL/GenBank/DDBJ databases">
        <title>High microdiversification within the ubiquitous acI lineage of Actinobacteria.</title>
        <authorList>
            <person name="Neuenschwander S.M."/>
            <person name="Salcher M."/>
            <person name="Ghai R."/>
            <person name="Pernthaler J."/>
        </authorList>
    </citation>
    <scope>NUCLEOTIDE SEQUENCE [LARGE SCALE GENOMIC DNA]</scope>
</reference>
<dbReference type="CDD" id="cd00146">
    <property type="entry name" value="PKD"/>
    <property type="match status" value="1"/>
</dbReference>
<feature type="signal peptide" evidence="1">
    <location>
        <begin position="1"/>
        <end position="22"/>
    </location>
</feature>
<proteinExistence type="predicted"/>
<feature type="domain" description="PKD" evidence="2">
    <location>
        <begin position="160"/>
        <end position="202"/>
    </location>
</feature>
<dbReference type="RefSeq" id="WP_095680503.1">
    <property type="nucleotide sequence ID" value="NZ_CP016768.2"/>
</dbReference>
<dbReference type="EMBL" id="CP016768">
    <property type="protein sequence ID" value="ASY09198.1"/>
    <property type="molecule type" value="Genomic_DNA"/>
</dbReference>
<dbReference type="GO" id="GO:0005975">
    <property type="term" value="P:carbohydrate metabolic process"/>
    <property type="evidence" value="ECO:0007669"/>
    <property type="project" value="UniProtKB-ARBA"/>
</dbReference>
<sequence>MVIKRYQVILILLTLLPATMAAADNQCLDKTCVDVFTQDNQLIITAAKNGVKPTAAPSKKTVVKPKPVVSKKITPKPVSKPIVKKVVLKPKPKLAPVKKAATASLSDRLIKLLPIGDVNFQPDQDALVNMPVYFWTKTPQHFQAVVPILDLIVYVNLHSTFTWSFGDGKFITTTMQGGAYPLGLITHTYKSNDNYPVNLKITWRGTWSVNGVTTAISGNGITQSITRDISVINAVGRFTK</sequence>
<dbReference type="InterPro" id="IPR013783">
    <property type="entry name" value="Ig-like_fold"/>
</dbReference>
<organism evidence="3 4">
    <name type="scientific">Candidatus Nanopelagicus limnae</name>
    <dbReference type="NCBI Taxonomy" id="1884634"/>
    <lineage>
        <taxon>Bacteria</taxon>
        <taxon>Bacillati</taxon>
        <taxon>Actinomycetota</taxon>
        <taxon>Actinomycetes</taxon>
        <taxon>Candidatus Nanopelagicales</taxon>
        <taxon>Candidatus Nanopelagicaceae</taxon>
        <taxon>Candidatus Nanopelagicus</taxon>
    </lineage>
</organism>
<dbReference type="SUPFAM" id="SSF49299">
    <property type="entry name" value="PKD domain"/>
    <property type="match status" value="1"/>
</dbReference>